<reference evidence="1 2" key="1">
    <citation type="journal article" date="2019" name="Sci. Rep.">
        <title>Orb-weaving spider Araneus ventricosus genome elucidates the spidroin gene catalogue.</title>
        <authorList>
            <person name="Kono N."/>
            <person name="Nakamura H."/>
            <person name="Ohtoshi R."/>
            <person name="Moran D.A.P."/>
            <person name="Shinohara A."/>
            <person name="Yoshida Y."/>
            <person name="Fujiwara M."/>
            <person name="Mori M."/>
            <person name="Tomita M."/>
            <person name="Arakawa K."/>
        </authorList>
    </citation>
    <scope>NUCLEOTIDE SEQUENCE [LARGE SCALE GENOMIC DNA]</scope>
</reference>
<dbReference type="EMBL" id="BGPR01045793">
    <property type="protein sequence ID" value="GBO22731.1"/>
    <property type="molecule type" value="Genomic_DNA"/>
</dbReference>
<dbReference type="Proteomes" id="UP000499080">
    <property type="component" value="Unassembled WGS sequence"/>
</dbReference>
<protein>
    <submittedName>
        <fullName evidence="1">Uncharacterized protein</fullName>
    </submittedName>
</protein>
<organism evidence="1 2">
    <name type="scientific">Araneus ventricosus</name>
    <name type="common">Orbweaver spider</name>
    <name type="synonym">Epeira ventricosa</name>
    <dbReference type="NCBI Taxonomy" id="182803"/>
    <lineage>
        <taxon>Eukaryota</taxon>
        <taxon>Metazoa</taxon>
        <taxon>Ecdysozoa</taxon>
        <taxon>Arthropoda</taxon>
        <taxon>Chelicerata</taxon>
        <taxon>Arachnida</taxon>
        <taxon>Araneae</taxon>
        <taxon>Araneomorphae</taxon>
        <taxon>Entelegynae</taxon>
        <taxon>Araneoidea</taxon>
        <taxon>Araneidae</taxon>
        <taxon>Araneus</taxon>
    </lineage>
</organism>
<feature type="non-terminal residue" evidence="1">
    <location>
        <position position="1"/>
    </location>
</feature>
<keyword evidence="2" id="KW-1185">Reference proteome</keyword>
<sequence>SVLIKLRQMAGPKSRFQSFRPSLLLSTYQLEFLKNLLPPLILGAMPQVDWPQNCPSICRAYNVKLSLKDCP</sequence>
<accession>A0A4Y2VDR3</accession>
<proteinExistence type="predicted"/>
<evidence type="ECO:0000313" key="1">
    <source>
        <dbReference type="EMBL" id="GBO22731.1"/>
    </source>
</evidence>
<evidence type="ECO:0000313" key="2">
    <source>
        <dbReference type="Proteomes" id="UP000499080"/>
    </source>
</evidence>
<gene>
    <name evidence="1" type="ORF">AVEN_2749_1</name>
</gene>
<comment type="caution">
    <text evidence="1">The sequence shown here is derived from an EMBL/GenBank/DDBJ whole genome shotgun (WGS) entry which is preliminary data.</text>
</comment>
<dbReference type="AlphaFoldDB" id="A0A4Y2VDR3"/>
<name>A0A4Y2VDR3_ARAVE</name>